<evidence type="ECO:0000313" key="2">
    <source>
        <dbReference type="Proteomes" id="UP000219922"/>
    </source>
</evidence>
<dbReference type="AlphaFoldDB" id="A0A9X6SRM7"/>
<name>A0A9X6SRM7_BACCE</name>
<reference evidence="1 2" key="1">
    <citation type="submission" date="2017-09" db="EMBL/GenBank/DDBJ databases">
        <title>Large-scale bioinformatics analysis of Bacillus genomes uncovers conserved roles of natural products in bacterial physiology.</title>
        <authorList>
            <consortium name="Agbiome Team Llc"/>
            <person name="Bleich R.M."/>
            <person name="Grubbs K.J."/>
            <person name="Santa Maria K.C."/>
            <person name="Allen S.E."/>
            <person name="Farag S."/>
            <person name="Shank E.A."/>
            <person name="Bowers A."/>
        </authorList>
    </citation>
    <scope>NUCLEOTIDE SEQUENCE [LARGE SCALE GENOMIC DNA]</scope>
    <source>
        <strain evidence="1 2">AFS092789</strain>
    </source>
</reference>
<sequence length="355" mass="41107">MKEKTLLKTLELHMCKEESNSVNCYSNIITVRRNTLKGTFAIEFAEFVNGVQAVIVDVVDKEIGNEFQLVSEELFKETLGIIESYANQSIVLIGTIPLSESWEQALQEHSFVKCNEEEQALVCLEDYNNAEWVVRNENSIFEQLFPALKNIELDFNRFIKNRNHKEATPEILFKPFQRKIQACNYSLMYSLSSLEPLTLKLTVIGTEYEFDTLFFNNPITSLFEEFHASLRLKWLVEDTVFTSSHNLASVHSRGAITEEAITLQHAALSADWNYDEMDMLFKALTSDQFNDYYDDFQLKGNKRESLQLAGFNIEIEKERNGINVIIHSEDYRYVVKTRNGLPFKADELEFEKHAL</sequence>
<dbReference type="RefSeq" id="WP_098007503.1">
    <property type="nucleotide sequence ID" value="NZ_NVMX01000368.1"/>
</dbReference>
<proteinExistence type="predicted"/>
<evidence type="ECO:0000313" key="1">
    <source>
        <dbReference type="EMBL" id="PDZ93836.1"/>
    </source>
</evidence>
<protein>
    <submittedName>
        <fullName evidence="1">Uncharacterized protein</fullName>
    </submittedName>
</protein>
<dbReference type="EMBL" id="NVMX01000368">
    <property type="protein sequence ID" value="PDZ93836.1"/>
    <property type="molecule type" value="Genomic_DNA"/>
</dbReference>
<comment type="caution">
    <text evidence="1">The sequence shown here is derived from an EMBL/GenBank/DDBJ whole genome shotgun (WGS) entry which is preliminary data.</text>
</comment>
<gene>
    <name evidence="1" type="ORF">CON36_37070</name>
</gene>
<accession>A0A9X6SRM7</accession>
<dbReference type="Proteomes" id="UP000219922">
    <property type="component" value="Unassembled WGS sequence"/>
</dbReference>
<organism evidence="1 2">
    <name type="scientific">Bacillus cereus</name>
    <dbReference type="NCBI Taxonomy" id="1396"/>
    <lineage>
        <taxon>Bacteria</taxon>
        <taxon>Bacillati</taxon>
        <taxon>Bacillota</taxon>
        <taxon>Bacilli</taxon>
        <taxon>Bacillales</taxon>
        <taxon>Bacillaceae</taxon>
        <taxon>Bacillus</taxon>
        <taxon>Bacillus cereus group</taxon>
    </lineage>
</organism>